<comment type="subcellular location">
    <subcellularLocation>
        <location evidence="1">Endomembrane system</location>
        <topology evidence="1">Multi-pass membrane protein</topology>
    </subcellularLocation>
</comment>
<keyword evidence="6 7" id="KW-0472">Membrane</keyword>
<dbReference type="PANTHER" id="PTHR43337:SF1">
    <property type="entry name" value="XANTHINE_URACIL PERMEASE C887.17-RELATED"/>
    <property type="match status" value="1"/>
</dbReference>
<dbReference type="Proteomes" id="UP000700732">
    <property type="component" value="Unassembled WGS sequence"/>
</dbReference>
<evidence type="ECO:0000256" key="6">
    <source>
        <dbReference type="ARBA" id="ARBA00023136"/>
    </source>
</evidence>
<feature type="transmembrane region" description="Helical" evidence="7">
    <location>
        <begin position="141"/>
        <end position="158"/>
    </location>
</feature>
<feature type="transmembrane region" description="Helical" evidence="7">
    <location>
        <begin position="305"/>
        <end position="327"/>
    </location>
</feature>
<feature type="transmembrane region" description="Helical" evidence="7">
    <location>
        <begin position="84"/>
        <end position="103"/>
    </location>
</feature>
<proteinExistence type="inferred from homology"/>
<dbReference type="InterPro" id="IPR006043">
    <property type="entry name" value="NCS2"/>
</dbReference>
<evidence type="ECO:0000256" key="5">
    <source>
        <dbReference type="ARBA" id="ARBA00022989"/>
    </source>
</evidence>
<keyword evidence="3" id="KW-0813">Transport</keyword>
<feature type="transmembrane region" description="Helical" evidence="7">
    <location>
        <begin position="204"/>
        <end position="222"/>
    </location>
</feature>
<comment type="similarity">
    <text evidence="2">Belongs to the nucleobase:cation symporter-2 (NCS2) (TC 2.A.40) family. Azg-like subfamily.</text>
</comment>
<feature type="transmembrane region" description="Helical" evidence="7">
    <location>
        <begin position="55"/>
        <end position="77"/>
    </location>
</feature>
<sequence>MNERCQRQPFTCAIYMTQTPTLPTRHTEILAGISTFLATMYIIIVNPAILSQAGLPFSGVLTATILLSFFCSLMMGLYARNPIVVAPGMGLNAFFTFTAVKGMGIQPEVALGAVFWAGILFLLLSLLNVRSAIVRIIPLPLRYAVSAGIGLFITLIGFENAKFIVANPATLVSIAPFSDPIVLTFVFGLLLTAVLVVRNVPGAIIIGIVLTTLAAWPIGRYWGDASVVNFGQKTLVNFQGILAAPDFSLIGKLDLMGSLKWALWPVIFAFAFTDLFDSLSTFVGVAEAGGLQTPDGEPRNLKQSLLTDAVATTLAGLLGTSPGTAYIESAVGIAQGGRTGLTAIVAGCCFLPFLFLSPLLSIIPAIATAPALVLVGAFMMKPITRIDWGQLDDALPAFLALVLIPFSYSITQGLIWGFLSWTVIKVAVGKGREVPLGLWIVDIFCLLALFAGH</sequence>
<feature type="transmembrane region" description="Helical" evidence="7">
    <location>
        <begin position="178"/>
        <end position="197"/>
    </location>
</feature>
<evidence type="ECO:0000256" key="1">
    <source>
        <dbReference type="ARBA" id="ARBA00004127"/>
    </source>
</evidence>
<feature type="transmembrane region" description="Helical" evidence="7">
    <location>
        <begin position="339"/>
        <end position="356"/>
    </location>
</feature>
<keyword evidence="9" id="KW-1185">Reference proteome</keyword>
<evidence type="ECO:0000256" key="7">
    <source>
        <dbReference type="SAM" id="Phobius"/>
    </source>
</evidence>
<dbReference type="EMBL" id="VFIA01000044">
    <property type="protein sequence ID" value="MBC3794373.1"/>
    <property type="molecule type" value="Genomic_DNA"/>
</dbReference>
<reference evidence="8 9" key="1">
    <citation type="submission" date="2019-06" db="EMBL/GenBank/DDBJ databases">
        <title>Spirosoma utsteinense sp. nov. isolated from Antarctic ice-free soils.</title>
        <authorList>
            <person name="Tahon G."/>
        </authorList>
    </citation>
    <scope>NUCLEOTIDE SEQUENCE [LARGE SCALE GENOMIC DNA]</scope>
    <source>
        <strain evidence="8 9">LMG 31447</strain>
    </source>
</reference>
<evidence type="ECO:0000256" key="3">
    <source>
        <dbReference type="ARBA" id="ARBA00022448"/>
    </source>
</evidence>
<protein>
    <submittedName>
        <fullName evidence="8">AGZA family xanthine/uracil permease-like MFS transporter</fullName>
    </submittedName>
</protein>
<feature type="transmembrane region" description="Helical" evidence="7">
    <location>
        <begin position="436"/>
        <end position="452"/>
    </location>
</feature>
<organism evidence="8 9">
    <name type="scientific">Spirosoma utsteinense</name>
    <dbReference type="NCBI Taxonomy" id="2585773"/>
    <lineage>
        <taxon>Bacteria</taxon>
        <taxon>Pseudomonadati</taxon>
        <taxon>Bacteroidota</taxon>
        <taxon>Cytophagia</taxon>
        <taxon>Cytophagales</taxon>
        <taxon>Cytophagaceae</taxon>
        <taxon>Spirosoma</taxon>
    </lineage>
</organism>
<feature type="transmembrane region" description="Helical" evidence="7">
    <location>
        <begin position="109"/>
        <end position="129"/>
    </location>
</feature>
<evidence type="ECO:0000256" key="2">
    <source>
        <dbReference type="ARBA" id="ARBA00005697"/>
    </source>
</evidence>
<feature type="transmembrane region" description="Helical" evidence="7">
    <location>
        <begin position="263"/>
        <end position="285"/>
    </location>
</feature>
<feature type="transmembrane region" description="Helical" evidence="7">
    <location>
        <begin position="29"/>
        <end position="49"/>
    </location>
</feature>
<dbReference type="InterPro" id="IPR045018">
    <property type="entry name" value="Azg-like"/>
</dbReference>
<name>A0ABR6WCT2_9BACT</name>
<dbReference type="PANTHER" id="PTHR43337">
    <property type="entry name" value="XANTHINE/URACIL PERMEASE C887.17-RELATED"/>
    <property type="match status" value="1"/>
</dbReference>
<dbReference type="Pfam" id="PF00860">
    <property type="entry name" value="Xan_ur_permease"/>
    <property type="match status" value="1"/>
</dbReference>
<comment type="caution">
    <text evidence="8">The sequence shown here is derived from an EMBL/GenBank/DDBJ whole genome shotgun (WGS) entry which is preliminary data.</text>
</comment>
<evidence type="ECO:0000313" key="9">
    <source>
        <dbReference type="Proteomes" id="UP000700732"/>
    </source>
</evidence>
<keyword evidence="5 7" id="KW-1133">Transmembrane helix</keyword>
<feature type="transmembrane region" description="Helical" evidence="7">
    <location>
        <begin position="395"/>
        <end position="424"/>
    </location>
</feature>
<accession>A0ABR6WCT2</accession>
<evidence type="ECO:0000256" key="4">
    <source>
        <dbReference type="ARBA" id="ARBA00022692"/>
    </source>
</evidence>
<keyword evidence="4 7" id="KW-0812">Transmembrane</keyword>
<gene>
    <name evidence="8" type="ORF">FH603_4901</name>
</gene>
<evidence type="ECO:0000313" key="8">
    <source>
        <dbReference type="EMBL" id="MBC3794373.1"/>
    </source>
</evidence>